<evidence type="ECO:0000313" key="2">
    <source>
        <dbReference type="EMBL" id="OGG52827.1"/>
    </source>
</evidence>
<protein>
    <recommendedName>
        <fullName evidence="1">DUF2357 domain-containing protein</fullName>
    </recommendedName>
</protein>
<dbReference type="InterPro" id="IPR007505">
    <property type="entry name" value="PDDEXK_7"/>
</dbReference>
<gene>
    <name evidence="2" type="ORF">A3F84_14200</name>
</gene>
<organism evidence="2 3">
    <name type="scientific">Handelsmanbacteria sp. (strain RIFCSPLOWO2_12_FULL_64_10)</name>
    <dbReference type="NCBI Taxonomy" id="1817868"/>
    <lineage>
        <taxon>Bacteria</taxon>
        <taxon>Candidatus Handelsmaniibacteriota</taxon>
    </lineage>
</organism>
<dbReference type="Pfam" id="PF09823">
    <property type="entry name" value="DUF2357"/>
    <property type="match status" value="1"/>
</dbReference>
<accession>A0A1F6CUN5</accession>
<evidence type="ECO:0000313" key="3">
    <source>
        <dbReference type="Proteomes" id="UP000178606"/>
    </source>
</evidence>
<name>A0A1F6CUN5_HANXR</name>
<comment type="caution">
    <text evidence="2">The sequence shown here is derived from an EMBL/GenBank/DDBJ whole genome shotgun (WGS) entry which is preliminary data.</text>
</comment>
<dbReference type="EMBL" id="MFKF01000132">
    <property type="protein sequence ID" value="OGG52827.1"/>
    <property type="molecule type" value="Genomic_DNA"/>
</dbReference>
<dbReference type="Pfam" id="PF04411">
    <property type="entry name" value="PDDEXK_7"/>
    <property type="match status" value="1"/>
</dbReference>
<reference evidence="2 3" key="1">
    <citation type="journal article" date="2016" name="Nat. Commun.">
        <title>Thousands of microbial genomes shed light on interconnected biogeochemical processes in an aquifer system.</title>
        <authorList>
            <person name="Anantharaman K."/>
            <person name="Brown C.T."/>
            <person name="Hug L.A."/>
            <person name="Sharon I."/>
            <person name="Castelle C.J."/>
            <person name="Probst A.J."/>
            <person name="Thomas B.C."/>
            <person name="Singh A."/>
            <person name="Wilkins M.J."/>
            <person name="Karaoz U."/>
            <person name="Brodie E.L."/>
            <person name="Williams K.H."/>
            <person name="Hubbard S.S."/>
            <person name="Banfield J.F."/>
        </authorList>
    </citation>
    <scope>NUCLEOTIDE SEQUENCE [LARGE SCALE GENOMIC DNA]</scope>
    <source>
        <strain evidence="3">RIFCSPLOWO2_12_FULL_64_10</strain>
    </source>
</reference>
<dbReference type="Proteomes" id="UP000178606">
    <property type="component" value="Unassembled WGS sequence"/>
</dbReference>
<dbReference type="AlphaFoldDB" id="A0A1F6CUN5"/>
<feature type="domain" description="DUF2357" evidence="1">
    <location>
        <begin position="77"/>
        <end position="305"/>
    </location>
</feature>
<sequence>MVSTFRRKGNDLVAGNRRARLTLAVVSGGLGEEEGCLSEAADLNVSVALRGRRVGGLRLLADGEPVACAREGNRLWGRFSSGPRVGEVRFEVVADGRVALTAEVEVRPAKLDYRTHFEAMRADIEATCRSLLFRMPGGVRARRSAVCADGPSAAEYLGLLEGLFADLAQAVEAILRSPCRRLTRRPEVVEVSRARGGGADGVAWVVRTPSVWVPVPSGGTAVRPLRSSRGEVYYRAVQEAVPRVDVDLPENRLLRHVLVTLRGRLKGLVERGTSSGNTPPSRWVEACRRMLSRVEAWLRSPLFQSLSSSFPSDMTGTLLDARYLQVLRVHRDLSRGLGDLRGRPFEVSFRDTPELYEYWVYLKLVEIFTSLGFTPLETLPSLFVSEDALQVALGRGLDFAVRLASPEGLQATLFYNRTYTTRGRASLTHDMRPDVVCEVETRKGKTAWVFDAKYRRAWDGGRWGPTQEDIDQMHAYRDGIGRVGEGGGFQRLMDGAYVLFPAEWDEAYLGHRFYRSAAYGIGGFPLMPGDGRTVKHLREWIGEKIKAG</sequence>
<proteinExistence type="predicted"/>
<evidence type="ECO:0000259" key="1">
    <source>
        <dbReference type="Pfam" id="PF09823"/>
    </source>
</evidence>
<dbReference type="InterPro" id="IPR018633">
    <property type="entry name" value="DUF2357"/>
</dbReference>